<evidence type="ECO:0000313" key="1">
    <source>
        <dbReference type="EMBL" id="AKH38164.1"/>
    </source>
</evidence>
<proteinExistence type="predicted"/>
<reference evidence="4" key="1">
    <citation type="submission" date="2015-05" db="EMBL/GenBank/DDBJ databases">
        <title>Draft genome of Nitrosomonas communis strain Nm2.</title>
        <authorList>
            <person name="Kozlowski J.A."/>
            <person name="Kits K.D."/>
            <person name="Stein L.Y."/>
        </authorList>
    </citation>
    <scope>NUCLEOTIDE SEQUENCE [LARGE SCALE GENOMIC DNA]</scope>
    <source>
        <strain evidence="4">Nm2</strain>
    </source>
</reference>
<dbReference type="EMBL" id="CP011451">
    <property type="protein sequence ID" value="AKH38164.1"/>
    <property type="molecule type" value="Genomic_DNA"/>
</dbReference>
<protein>
    <submittedName>
        <fullName evidence="1">Uncharacterized protein</fullName>
    </submittedName>
</protein>
<dbReference type="KEGG" id="nco:AAW31_10735"/>
<evidence type="ECO:0000313" key="3">
    <source>
        <dbReference type="EMBL" id="TYP69988.1"/>
    </source>
</evidence>
<dbReference type="OrthoDB" id="9881352at2"/>
<dbReference type="Proteomes" id="UP000034156">
    <property type="component" value="Chromosome"/>
</dbReference>
<reference evidence="1 4" key="2">
    <citation type="journal article" date="2016" name="Genome Announc.">
        <title>Genome Sequence of Nitrosomonas communis Strain Nm2, a Mesophilic Ammonia-Oxidizing Bacterium Isolated from Mediterranean Soil.</title>
        <authorList>
            <person name="Kozlowski J.A."/>
            <person name="Kits K.D."/>
            <person name="Stein L.Y."/>
        </authorList>
    </citation>
    <scope>NUCLEOTIDE SEQUENCE [LARGE SCALE GENOMIC DNA]</scope>
    <source>
        <strain evidence="1 4">Nm2</strain>
    </source>
</reference>
<reference evidence="3 6" key="4">
    <citation type="submission" date="2019-07" db="EMBL/GenBank/DDBJ databases">
        <title>Active sludge and wastewater microbial communities from Klosterneuburg, Austria.</title>
        <authorList>
            <person name="Wagner M."/>
        </authorList>
    </citation>
    <scope>NUCLEOTIDE SEQUENCE [LARGE SCALE GENOMIC DNA]</scope>
    <source>
        <strain evidence="3 6">Nm2</strain>
    </source>
</reference>
<sequence length="97" mass="10666">MKEIYLVTADALHVKDSTNGEYVVDVNAIIFIAAQSLEEALTLARSALINYGYHLTEILEVSVTTPSAVLKLKAQLRAQYKAALVRGYGFELIALPR</sequence>
<dbReference type="RefSeq" id="WP_046850222.1">
    <property type="nucleotide sequence ID" value="NZ_CBDIPD010000146.1"/>
</dbReference>
<dbReference type="EMBL" id="FNNH01000009">
    <property type="protein sequence ID" value="SDW38275.1"/>
    <property type="molecule type" value="Genomic_DNA"/>
</dbReference>
<keyword evidence="4" id="KW-1185">Reference proteome</keyword>
<accession>A0A0F7KH47</accession>
<dbReference type="EMBL" id="VNHT01000130">
    <property type="protein sequence ID" value="TYP69988.1"/>
    <property type="molecule type" value="Genomic_DNA"/>
</dbReference>
<reference evidence="2 5" key="3">
    <citation type="submission" date="2016-10" db="EMBL/GenBank/DDBJ databases">
        <authorList>
            <person name="de Groot N.N."/>
        </authorList>
    </citation>
    <scope>NUCLEOTIDE SEQUENCE [LARGE SCALE GENOMIC DNA]</scope>
    <source>
        <strain evidence="2 5">Nm110</strain>
    </source>
</reference>
<evidence type="ECO:0000313" key="2">
    <source>
        <dbReference type="EMBL" id="SDW38275.1"/>
    </source>
</evidence>
<dbReference type="Proteomes" id="UP000324176">
    <property type="component" value="Unassembled WGS sequence"/>
</dbReference>
<dbReference type="Proteomes" id="UP000183454">
    <property type="component" value="Unassembled WGS sequence"/>
</dbReference>
<evidence type="ECO:0000313" key="4">
    <source>
        <dbReference type="Proteomes" id="UP000034156"/>
    </source>
</evidence>
<gene>
    <name evidence="1" type="ORF">AAW31_10735</name>
    <name evidence="3" type="ORF">BCL69_11305</name>
    <name evidence="2" type="ORF">SAMN05421882_100967</name>
</gene>
<name>A0A0F7KH47_9PROT</name>
<evidence type="ECO:0000313" key="5">
    <source>
        <dbReference type="Proteomes" id="UP000183454"/>
    </source>
</evidence>
<evidence type="ECO:0000313" key="6">
    <source>
        <dbReference type="Proteomes" id="UP000324176"/>
    </source>
</evidence>
<dbReference type="AlphaFoldDB" id="A0A0F7KH47"/>
<organism evidence="1 4">
    <name type="scientific">Nitrosomonas communis</name>
    <dbReference type="NCBI Taxonomy" id="44574"/>
    <lineage>
        <taxon>Bacteria</taxon>
        <taxon>Pseudomonadati</taxon>
        <taxon>Pseudomonadota</taxon>
        <taxon>Betaproteobacteria</taxon>
        <taxon>Nitrosomonadales</taxon>
        <taxon>Nitrosomonadaceae</taxon>
        <taxon>Nitrosomonas</taxon>
    </lineage>
</organism>